<evidence type="ECO:0000313" key="2">
    <source>
        <dbReference type="Proteomes" id="UP000824242"/>
    </source>
</evidence>
<sequence>MRRLLALMAMLGMLCLPGCTEKRMTQEELLLSFCCRVSVEYAGETYDCRIERQGPGVVTVRTPLIGYHWQGEFFSQTCAGLESVSESCPLPESSFAVQLNRYLDALHKKGSLTAVASGSFEGSLEGRTYTVEADPETGRLQELTVPQVGLTARFYEYDS</sequence>
<dbReference type="AlphaFoldDB" id="A0A9D1DFU1"/>
<accession>A0A9D1DFU1</accession>
<dbReference type="EMBL" id="DVGZ01000125">
    <property type="protein sequence ID" value="HIR48283.1"/>
    <property type="molecule type" value="Genomic_DNA"/>
</dbReference>
<organism evidence="1 2">
    <name type="scientific">Candidatus Caccousia avicola</name>
    <dbReference type="NCBI Taxonomy" id="2840721"/>
    <lineage>
        <taxon>Bacteria</taxon>
        <taxon>Bacillati</taxon>
        <taxon>Bacillota</taxon>
        <taxon>Clostridia</taxon>
        <taxon>Eubacteriales</taxon>
        <taxon>Oscillospiraceae</taxon>
        <taxon>Oscillospiraceae incertae sedis</taxon>
        <taxon>Candidatus Caccousia</taxon>
    </lineage>
</organism>
<evidence type="ECO:0000313" key="1">
    <source>
        <dbReference type="EMBL" id="HIR48283.1"/>
    </source>
</evidence>
<gene>
    <name evidence="1" type="ORF">IAB89_11635</name>
</gene>
<comment type="caution">
    <text evidence="1">The sequence shown here is derived from an EMBL/GenBank/DDBJ whole genome shotgun (WGS) entry which is preliminary data.</text>
</comment>
<reference evidence="1" key="1">
    <citation type="submission" date="2020-10" db="EMBL/GenBank/DDBJ databases">
        <authorList>
            <person name="Gilroy R."/>
        </authorList>
    </citation>
    <scope>NUCLEOTIDE SEQUENCE</scope>
    <source>
        <strain evidence="1">ChiSxjej1B13-7958</strain>
    </source>
</reference>
<proteinExistence type="predicted"/>
<name>A0A9D1DFU1_9FIRM</name>
<protein>
    <submittedName>
        <fullName evidence="1">Uncharacterized protein</fullName>
    </submittedName>
</protein>
<reference evidence="1" key="2">
    <citation type="journal article" date="2021" name="PeerJ">
        <title>Extensive microbial diversity within the chicken gut microbiome revealed by metagenomics and culture.</title>
        <authorList>
            <person name="Gilroy R."/>
            <person name="Ravi A."/>
            <person name="Getino M."/>
            <person name="Pursley I."/>
            <person name="Horton D.L."/>
            <person name="Alikhan N.F."/>
            <person name="Baker D."/>
            <person name="Gharbi K."/>
            <person name="Hall N."/>
            <person name="Watson M."/>
            <person name="Adriaenssens E.M."/>
            <person name="Foster-Nyarko E."/>
            <person name="Jarju S."/>
            <person name="Secka A."/>
            <person name="Antonio M."/>
            <person name="Oren A."/>
            <person name="Chaudhuri R.R."/>
            <person name="La Ragione R."/>
            <person name="Hildebrand F."/>
            <person name="Pallen M.J."/>
        </authorList>
    </citation>
    <scope>NUCLEOTIDE SEQUENCE</scope>
    <source>
        <strain evidence="1">ChiSxjej1B13-7958</strain>
    </source>
</reference>
<dbReference type="Proteomes" id="UP000824242">
    <property type="component" value="Unassembled WGS sequence"/>
</dbReference>